<accession>A0A8H7EUQ4</accession>
<proteinExistence type="predicted"/>
<reference evidence="3" key="1">
    <citation type="submission" date="2020-01" db="EMBL/GenBank/DDBJ databases">
        <title>Genome Sequencing of Three Apophysomyces-Like Fungal Strains Confirms a Novel Fungal Genus in the Mucoromycota with divergent Burkholderia-like Endosymbiotic Bacteria.</title>
        <authorList>
            <person name="Stajich J.E."/>
            <person name="Macias A.M."/>
            <person name="Carter-House D."/>
            <person name="Lovett B."/>
            <person name="Kasson L.R."/>
            <person name="Berry K."/>
            <person name="Grigoriev I."/>
            <person name="Chang Y."/>
            <person name="Spatafora J."/>
            <person name="Kasson M.T."/>
        </authorList>
    </citation>
    <scope>NUCLEOTIDE SEQUENCE</scope>
    <source>
        <strain evidence="3">NRRL A-21654</strain>
    </source>
</reference>
<feature type="region of interest" description="Disordered" evidence="1">
    <location>
        <begin position="192"/>
        <end position="221"/>
    </location>
</feature>
<evidence type="ECO:0008006" key="5">
    <source>
        <dbReference type="Google" id="ProtNLM"/>
    </source>
</evidence>
<keyword evidence="4" id="KW-1185">Reference proteome</keyword>
<evidence type="ECO:0000256" key="2">
    <source>
        <dbReference type="SAM" id="SignalP"/>
    </source>
</evidence>
<dbReference type="OrthoDB" id="3044029at2759"/>
<dbReference type="EMBL" id="JABAYA010000034">
    <property type="protein sequence ID" value="KAF7728609.1"/>
    <property type="molecule type" value="Genomic_DNA"/>
</dbReference>
<sequence length="303" mass="33291">MTRSFMQLASVACLIASTFAGAVSRWDHPIPQVAVHSADDFCLFLPPKPGLEVAVNEDNGIPFCTKANETPNAKEFPKGFIQIAHYAETPRYVQVTGYFDRAAYSLRANDGGGQYDSHAKHKPVGAMCQDYPYFVSLIEPDIQRFCIRCCKHTEDCNTGRSGYGCLRVVAGDYSKNNSTHSNTAIDSVLDELPPADTINKPTQTNTDNNNPASSGSNPLDAFPEAISHLESSLANNPTTEQLSSQWNAFIQTLADQHPNVAQAIRKLGEVAHDFTSVDEWKSFIAAIKEKLPVQNHNNEWVDA</sequence>
<feature type="chain" id="PRO_5034412425" description="Secreted protein" evidence="2">
    <location>
        <begin position="21"/>
        <end position="303"/>
    </location>
</feature>
<feature type="signal peptide" evidence="2">
    <location>
        <begin position="1"/>
        <end position="20"/>
    </location>
</feature>
<dbReference type="AlphaFoldDB" id="A0A8H7EUQ4"/>
<feature type="compositionally biased region" description="Polar residues" evidence="1">
    <location>
        <begin position="199"/>
        <end position="217"/>
    </location>
</feature>
<name>A0A8H7EUQ4_9FUNG</name>
<evidence type="ECO:0000256" key="1">
    <source>
        <dbReference type="SAM" id="MobiDB-lite"/>
    </source>
</evidence>
<evidence type="ECO:0000313" key="4">
    <source>
        <dbReference type="Proteomes" id="UP000605846"/>
    </source>
</evidence>
<organism evidence="3 4">
    <name type="scientific">Apophysomyces ossiformis</name>
    <dbReference type="NCBI Taxonomy" id="679940"/>
    <lineage>
        <taxon>Eukaryota</taxon>
        <taxon>Fungi</taxon>
        <taxon>Fungi incertae sedis</taxon>
        <taxon>Mucoromycota</taxon>
        <taxon>Mucoromycotina</taxon>
        <taxon>Mucoromycetes</taxon>
        <taxon>Mucorales</taxon>
        <taxon>Mucorineae</taxon>
        <taxon>Mucoraceae</taxon>
        <taxon>Apophysomyces</taxon>
    </lineage>
</organism>
<keyword evidence="2" id="KW-0732">Signal</keyword>
<dbReference type="Proteomes" id="UP000605846">
    <property type="component" value="Unassembled WGS sequence"/>
</dbReference>
<protein>
    <recommendedName>
        <fullName evidence="5">Secreted protein</fullName>
    </recommendedName>
</protein>
<gene>
    <name evidence="3" type="ORF">EC973_005836</name>
</gene>
<evidence type="ECO:0000313" key="3">
    <source>
        <dbReference type="EMBL" id="KAF7728609.1"/>
    </source>
</evidence>
<comment type="caution">
    <text evidence="3">The sequence shown here is derived from an EMBL/GenBank/DDBJ whole genome shotgun (WGS) entry which is preliminary data.</text>
</comment>